<reference evidence="2 3" key="1">
    <citation type="submission" date="2017-06" db="EMBL/GenBank/DDBJ databases">
        <title>Draft genome sequence of nitrogen-fixing Kosakonia pseudosacchari strain NN143 isolated from sugarcane roots.</title>
        <authorList>
            <person name="Li Y."/>
            <person name="Li S."/>
            <person name="Lin L."/>
            <person name="Wu X."/>
            <person name="Yang L."/>
            <person name="Li Y."/>
            <person name="An Q."/>
        </authorList>
    </citation>
    <scope>NUCLEOTIDE SEQUENCE [LARGE SCALE GENOMIC DNA]</scope>
    <source>
        <strain evidence="2 3">NN143</strain>
    </source>
</reference>
<evidence type="ECO:0000313" key="2">
    <source>
        <dbReference type="EMBL" id="PDO89171.1"/>
    </source>
</evidence>
<dbReference type="PANTHER" id="PTHR43792">
    <property type="entry name" value="GNAT FAMILY, PUTATIVE (AFU_ORTHOLOGUE AFUA_3G00765)-RELATED-RELATED"/>
    <property type="match status" value="1"/>
</dbReference>
<protein>
    <submittedName>
        <fullName evidence="2">GNAT family N-acetyltransferase</fullName>
    </submittedName>
</protein>
<dbReference type="InterPro" id="IPR016181">
    <property type="entry name" value="Acyl_CoA_acyltransferase"/>
</dbReference>
<evidence type="ECO:0000313" key="3">
    <source>
        <dbReference type="Proteomes" id="UP000219642"/>
    </source>
</evidence>
<keyword evidence="3" id="KW-1185">Reference proteome</keyword>
<dbReference type="EMBL" id="NITV01000002">
    <property type="protein sequence ID" value="PDO89171.1"/>
    <property type="molecule type" value="Genomic_DNA"/>
</dbReference>
<proteinExistence type="predicted"/>
<dbReference type="SUPFAM" id="SSF55729">
    <property type="entry name" value="Acyl-CoA N-acyltransferases (Nat)"/>
    <property type="match status" value="1"/>
</dbReference>
<name>A0ABX4ITX1_9ENTR</name>
<sequence>MTIIISDSGFKPKKKQQEIFTVLMLFTSRLTCSPITEEAWPFFLALQQHPDVMRYVADARSEQEIREAFDARLAPWSPGSRHWLCLLVRDTATNEPLGVTGYIHHEDDCAEVGFLFAPAAQGKGYGQESLKALCDFAFNEGGIRKLTATVTAGNGASRHLLEKTGFILEGELREAYWLAGSWHNDWLFGLLRHEYDEKR</sequence>
<dbReference type="Pfam" id="PF13302">
    <property type="entry name" value="Acetyltransf_3"/>
    <property type="match status" value="1"/>
</dbReference>
<feature type="domain" description="N-acetyltransferase" evidence="1">
    <location>
        <begin position="30"/>
        <end position="193"/>
    </location>
</feature>
<dbReference type="Gene3D" id="3.40.630.30">
    <property type="match status" value="1"/>
</dbReference>
<dbReference type="Proteomes" id="UP000219642">
    <property type="component" value="Unassembled WGS sequence"/>
</dbReference>
<dbReference type="PANTHER" id="PTHR43792:SF1">
    <property type="entry name" value="N-ACETYLTRANSFERASE DOMAIN-CONTAINING PROTEIN"/>
    <property type="match status" value="1"/>
</dbReference>
<gene>
    <name evidence="2" type="ORF">BK796_04320</name>
</gene>
<dbReference type="CDD" id="cd04301">
    <property type="entry name" value="NAT_SF"/>
    <property type="match status" value="1"/>
</dbReference>
<accession>A0ABX4ITX1</accession>
<organism evidence="2 3">
    <name type="scientific">Kosakonia pseudosacchari</name>
    <dbReference type="NCBI Taxonomy" id="1646340"/>
    <lineage>
        <taxon>Bacteria</taxon>
        <taxon>Pseudomonadati</taxon>
        <taxon>Pseudomonadota</taxon>
        <taxon>Gammaproteobacteria</taxon>
        <taxon>Enterobacterales</taxon>
        <taxon>Enterobacteriaceae</taxon>
        <taxon>Kosakonia</taxon>
    </lineage>
</organism>
<dbReference type="PROSITE" id="PS51186">
    <property type="entry name" value="GNAT"/>
    <property type="match status" value="1"/>
</dbReference>
<evidence type="ECO:0000259" key="1">
    <source>
        <dbReference type="PROSITE" id="PS51186"/>
    </source>
</evidence>
<comment type="caution">
    <text evidence="2">The sequence shown here is derived from an EMBL/GenBank/DDBJ whole genome shotgun (WGS) entry which is preliminary data.</text>
</comment>
<dbReference type="InterPro" id="IPR000182">
    <property type="entry name" value="GNAT_dom"/>
</dbReference>
<dbReference type="InterPro" id="IPR051531">
    <property type="entry name" value="N-acetyltransferase"/>
</dbReference>